<dbReference type="Gene3D" id="3.10.20.90">
    <property type="entry name" value="Phosphatidylinositol 3-kinase Catalytic Subunit, Chain A, domain 1"/>
    <property type="match status" value="1"/>
</dbReference>
<dbReference type="Proteomes" id="UP001054902">
    <property type="component" value="Unassembled WGS sequence"/>
</dbReference>
<dbReference type="AlphaFoldDB" id="A0AAD3H680"/>
<dbReference type="InterPro" id="IPR029071">
    <property type="entry name" value="Ubiquitin-like_domsf"/>
</dbReference>
<gene>
    <name evidence="2" type="ORF">CTEN210_08603</name>
</gene>
<dbReference type="SUPFAM" id="SSF54236">
    <property type="entry name" value="Ubiquitin-like"/>
    <property type="match status" value="1"/>
</dbReference>
<name>A0AAD3H680_9STRA</name>
<proteinExistence type="predicted"/>
<sequence>MTSKVETMSNAATEPDTMKIKFIFANRDGVTVEIECSPSDTIETITKSLRSHWPEDIEGEAPSIDRIRLICMGKGVLGPSTATVEENEVPVFLTHPTPVNVSVKPIIVAQAKGSNKSKSVARPTNESDVTSDCCCVIC</sequence>
<protein>
    <recommendedName>
        <fullName evidence="1">UBL3-like ubiquitin domain-containing protein</fullName>
    </recommendedName>
</protein>
<accession>A0AAD3H680</accession>
<reference evidence="2 3" key="1">
    <citation type="journal article" date="2021" name="Sci. Rep.">
        <title>The genome of the diatom Chaetoceros tenuissimus carries an ancient integrated fragment of an extant virus.</title>
        <authorList>
            <person name="Hongo Y."/>
            <person name="Kimura K."/>
            <person name="Takaki Y."/>
            <person name="Yoshida Y."/>
            <person name="Baba S."/>
            <person name="Kobayashi G."/>
            <person name="Nagasaki K."/>
            <person name="Hano T."/>
            <person name="Tomaru Y."/>
        </authorList>
    </citation>
    <scope>NUCLEOTIDE SEQUENCE [LARGE SCALE GENOMIC DNA]</scope>
    <source>
        <strain evidence="2 3">NIES-3715</strain>
    </source>
</reference>
<evidence type="ECO:0000313" key="2">
    <source>
        <dbReference type="EMBL" id="GFH52127.1"/>
    </source>
</evidence>
<dbReference type="Pfam" id="PF13881">
    <property type="entry name" value="Rad60-SLD_2"/>
    <property type="match status" value="1"/>
</dbReference>
<dbReference type="EMBL" id="BLLK01000045">
    <property type="protein sequence ID" value="GFH52127.1"/>
    <property type="molecule type" value="Genomic_DNA"/>
</dbReference>
<keyword evidence="3" id="KW-1185">Reference proteome</keyword>
<feature type="domain" description="UBL3-like ubiquitin" evidence="1">
    <location>
        <begin position="16"/>
        <end position="135"/>
    </location>
</feature>
<comment type="caution">
    <text evidence="2">The sequence shown here is derived from an EMBL/GenBank/DDBJ whole genome shotgun (WGS) entry which is preliminary data.</text>
</comment>
<evidence type="ECO:0000313" key="3">
    <source>
        <dbReference type="Proteomes" id="UP001054902"/>
    </source>
</evidence>
<dbReference type="InterPro" id="IPR039540">
    <property type="entry name" value="UBL3-like_ubiquitin_dom"/>
</dbReference>
<organism evidence="2 3">
    <name type="scientific">Chaetoceros tenuissimus</name>
    <dbReference type="NCBI Taxonomy" id="426638"/>
    <lineage>
        <taxon>Eukaryota</taxon>
        <taxon>Sar</taxon>
        <taxon>Stramenopiles</taxon>
        <taxon>Ochrophyta</taxon>
        <taxon>Bacillariophyta</taxon>
        <taxon>Coscinodiscophyceae</taxon>
        <taxon>Chaetocerotophycidae</taxon>
        <taxon>Chaetocerotales</taxon>
        <taxon>Chaetocerotaceae</taxon>
        <taxon>Chaetoceros</taxon>
    </lineage>
</organism>
<evidence type="ECO:0000259" key="1">
    <source>
        <dbReference type="Pfam" id="PF13881"/>
    </source>
</evidence>